<evidence type="ECO:0000256" key="1">
    <source>
        <dbReference type="SAM" id="MobiDB-lite"/>
    </source>
</evidence>
<dbReference type="AlphaFoldDB" id="A0A8J5JFS4"/>
<name>A0A8J5JFS4_HOMAM</name>
<dbReference type="Proteomes" id="UP000747542">
    <property type="component" value="Unassembled WGS sequence"/>
</dbReference>
<gene>
    <name evidence="2" type="ORF">Hamer_G009340</name>
</gene>
<evidence type="ECO:0000313" key="2">
    <source>
        <dbReference type="EMBL" id="KAG7153673.1"/>
    </source>
</evidence>
<dbReference type="EMBL" id="JAHLQT010046319">
    <property type="protein sequence ID" value="KAG7153673.1"/>
    <property type="molecule type" value="Genomic_DNA"/>
</dbReference>
<evidence type="ECO:0000313" key="3">
    <source>
        <dbReference type="Proteomes" id="UP000747542"/>
    </source>
</evidence>
<comment type="caution">
    <text evidence="2">The sequence shown here is derived from an EMBL/GenBank/DDBJ whole genome shotgun (WGS) entry which is preliminary data.</text>
</comment>
<proteinExistence type="predicted"/>
<sequence length="91" mass="9796">MTKATSPPTPDDKRLHHHRHQMTKATSPPTPDDEGCHHRHHMTGLQSQLLSGPPVTAAQWDSSHSCSVGLQSQLLSGPHYSCSVGLVTAAQ</sequence>
<feature type="region of interest" description="Disordered" evidence="1">
    <location>
        <begin position="1"/>
        <end position="60"/>
    </location>
</feature>
<protein>
    <submittedName>
        <fullName evidence="2">Uncharacterized protein</fullName>
    </submittedName>
</protein>
<keyword evidence="3" id="KW-1185">Reference proteome</keyword>
<accession>A0A8J5JFS4</accession>
<organism evidence="2 3">
    <name type="scientific">Homarus americanus</name>
    <name type="common">American lobster</name>
    <dbReference type="NCBI Taxonomy" id="6706"/>
    <lineage>
        <taxon>Eukaryota</taxon>
        <taxon>Metazoa</taxon>
        <taxon>Ecdysozoa</taxon>
        <taxon>Arthropoda</taxon>
        <taxon>Crustacea</taxon>
        <taxon>Multicrustacea</taxon>
        <taxon>Malacostraca</taxon>
        <taxon>Eumalacostraca</taxon>
        <taxon>Eucarida</taxon>
        <taxon>Decapoda</taxon>
        <taxon>Pleocyemata</taxon>
        <taxon>Astacidea</taxon>
        <taxon>Nephropoidea</taxon>
        <taxon>Nephropidae</taxon>
        <taxon>Homarus</taxon>
    </lineage>
</organism>
<reference evidence="2" key="1">
    <citation type="journal article" date="2021" name="Sci. Adv.">
        <title>The American lobster genome reveals insights on longevity, neural, and immune adaptations.</title>
        <authorList>
            <person name="Polinski J.M."/>
            <person name="Zimin A.V."/>
            <person name="Clark K.F."/>
            <person name="Kohn A.B."/>
            <person name="Sadowski N."/>
            <person name="Timp W."/>
            <person name="Ptitsyn A."/>
            <person name="Khanna P."/>
            <person name="Romanova D.Y."/>
            <person name="Williams P."/>
            <person name="Greenwood S.J."/>
            <person name="Moroz L.L."/>
            <person name="Walt D.R."/>
            <person name="Bodnar A.G."/>
        </authorList>
    </citation>
    <scope>NUCLEOTIDE SEQUENCE</scope>
    <source>
        <strain evidence="2">GMGI-L3</strain>
    </source>
</reference>